<dbReference type="EMBL" id="JBHSAP010000009">
    <property type="protein sequence ID" value="MFC4077170.1"/>
    <property type="molecule type" value="Genomic_DNA"/>
</dbReference>
<evidence type="ECO:0000313" key="1">
    <source>
        <dbReference type="EMBL" id="MFC4077170.1"/>
    </source>
</evidence>
<dbReference type="SMART" id="SM00028">
    <property type="entry name" value="TPR"/>
    <property type="match status" value="3"/>
</dbReference>
<dbReference type="RefSeq" id="WP_380704752.1">
    <property type="nucleotide sequence ID" value="NZ_JBHSAP010000009.1"/>
</dbReference>
<reference evidence="2" key="1">
    <citation type="journal article" date="2019" name="Int. J. Syst. Evol. Microbiol.">
        <title>The Global Catalogue of Microorganisms (GCM) 10K type strain sequencing project: providing services to taxonomists for standard genome sequencing and annotation.</title>
        <authorList>
            <consortium name="The Broad Institute Genomics Platform"/>
            <consortium name="The Broad Institute Genome Sequencing Center for Infectious Disease"/>
            <person name="Wu L."/>
            <person name="Ma J."/>
        </authorList>
    </citation>
    <scope>NUCLEOTIDE SEQUENCE [LARGE SCALE GENOMIC DNA]</scope>
    <source>
        <strain evidence="2">IBRC-M 10813</strain>
    </source>
</reference>
<dbReference type="InterPro" id="IPR019734">
    <property type="entry name" value="TPR_rpt"/>
</dbReference>
<dbReference type="Pfam" id="PF13174">
    <property type="entry name" value="TPR_6"/>
    <property type="match status" value="1"/>
</dbReference>
<dbReference type="InterPro" id="IPR011990">
    <property type="entry name" value="TPR-like_helical_dom_sf"/>
</dbReference>
<sequence>MAENKSIPLFDELGRLIWTDREEFRQRVIPENLQADWDYPENLYAFTVQLYRDGFLHEADQGADRLLELSGRAEEALLLKGLILKRQDKNTEAEAVLEECVRRYPERGVAYTYLARLYAGQSEEKAVTALQKGLEKEPNQATALRLLAHSAKDAEQAVELLKPYTELEESWWPQLELGRIYLAQGKVEEAMVEFRSSIEKTRAYRGEEGLPEWEEEVVAMTVSSLLRKYSFDEELIQFSQSYWTPQFLTPFSGLDYAQVLDEKGQERKAVEVVEEMLPFCEANYQPMLQLKIHQLEGKVGSRV</sequence>
<protein>
    <submittedName>
        <fullName evidence="1">Tetratricopeptide repeat protein</fullName>
    </submittedName>
</protein>
<organism evidence="1 2">
    <name type="scientific">Salinithrix halophila</name>
    <dbReference type="NCBI Taxonomy" id="1485204"/>
    <lineage>
        <taxon>Bacteria</taxon>
        <taxon>Bacillati</taxon>
        <taxon>Bacillota</taxon>
        <taxon>Bacilli</taxon>
        <taxon>Bacillales</taxon>
        <taxon>Thermoactinomycetaceae</taxon>
        <taxon>Salinithrix</taxon>
    </lineage>
</organism>
<name>A0ABV8JHD0_9BACL</name>
<accession>A0ABV8JHD0</accession>
<proteinExistence type="predicted"/>
<dbReference type="SUPFAM" id="SSF48452">
    <property type="entry name" value="TPR-like"/>
    <property type="match status" value="1"/>
</dbReference>
<comment type="caution">
    <text evidence="1">The sequence shown here is derived from an EMBL/GenBank/DDBJ whole genome shotgun (WGS) entry which is preliminary data.</text>
</comment>
<keyword evidence="2" id="KW-1185">Reference proteome</keyword>
<dbReference type="Proteomes" id="UP001595843">
    <property type="component" value="Unassembled WGS sequence"/>
</dbReference>
<dbReference type="Gene3D" id="1.25.40.10">
    <property type="entry name" value="Tetratricopeptide repeat domain"/>
    <property type="match status" value="1"/>
</dbReference>
<evidence type="ECO:0000313" key="2">
    <source>
        <dbReference type="Proteomes" id="UP001595843"/>
    </source>
</evidence>
<gene>
    <name evidence="1" type="ORF">ACFOUO_10120</name>
</gene>